<dbReference type="EMBL" id="BMWD01000042">
    <property type="protein sequence ID" value="GGX95025.1"/>
    <property type="molecule type" value="Genomic_DNA"/>
</dbReference>
<protein>
    <submittedName>
        <fullName evidence="1">Uncharacterized protein</fullName>
    </submittedName>
</protein>
<evidence type="ECO:0000313" key="1">
    <source>
        <dbReference type="EMBL" id="GGX95025.1"/>
    </source>
</evidence>
<organism evidence="1 2">
    <name type="scientific">Streptomyces fructofermentans</name>
    <dbReference type="NCBI Taxonomy" id="152141"/>
    <lineage>
        <taxon>Bacteria</taxon>
        <taxon>Bacillati</taxon>
        <taxon>Actinomycetota</taxon>
        <taxon>Actinomycetes</taxon>
        <taxon>Kitasatosporales</taxon>
        <taxon>Streptomycetaceae</taxon>
        <taxon>Streptomyces</taxon>
    </lineage>
</organism>
<dbReference type="RefSeq" id="WP_190039860.1">
    <property type="nucleotide sequence ID" value="NZ_BMWD01000042.1"/>
</dbReference>
<dbReference type="AlphaFoldDB" id="A0A918U5U4"/>
<name>A0A918U5U4_9ACTN</name>
<comment type="caution">
    <text evidence="1">The sequence shown here is derived from an EMBL/GenBank/DDBJ whole genome shotgun (WGS) entry which is preliminary data.</text>
</comment>
<accession>A0A918U5U4</accession>
<reference evidence="1" key="1">
    <citation type="journal article" date="2014" name="Int. J. Syst. Evol. Microbiol.">
        <title>Complete genome sequence of Corynebacterium casei LMG S-19264T (=DSM 44701T), isolated from a smear-ripened cheese.</title>
        <authorList>
            <consortium name="US DOE Joint Genome Institute (JGI-PGF)"/>
            <person name="Walter F."/>
            <person name="Albersmeier A."/>
            <person name="Kalinowski J."/>
            <person name="Ruckert C."/>
        </authorList>
    </citation>
    <scope>NUCLEOTIDE SEQUENCE</scope>
    <source>
        <strain evidence="1">JCM 4956</strain>
    </source>
</reference>
<dbReference type="Proteomes" id="UP000645555">
    <property type="component" value="Unassembled WGS sequence"/>
</dbReference>
<evidence type="ECO:0000313" key="2">
    <source>
        <dbReference type="Proteomes" id="UP000645555"/>
    </source>
</evidence>
<reference evidence="1" key="2">
    <citation type="submission" date="2020-09" db="EMBL/GenBank/DDBJ databases">
        <authorList>
            <person name="Sun Q."/>
            <person name="Ohkuma M."/>
        </authorList>
    </citation>
    <scope>NUCLEOTIDE SEQUENCE</scope>
    <source>
        <strain evidence="1">JCM 4956</strain>
    </source>
</reference>
<keyword evidence="2" id="KW-1185">Reference proteome</keyword>
<sequence length="89" mass="9452">MTSTSTTPILKTLRHLAKYTAQPAVTVFMAYLPTTVAAGISAPDDGRRARLTDTPRPGHRGTFAAEPWTTCGGLVLVHCCDHVGSPDCL</sequence>
<gene>
    <name evidence="1" type="ORF">GCM10010515_72190</name>
</gene>
<proteinExistence type="predicted"/>